<accession>A0A2P6PUG6</accession>
<comment type="caution">
    <text evidence="2">The sequence shown here is derived from an EMBL/GenBank/DDBJ whole genome shotgun (WGS) entry which is preliminary data.</text>
</comment>
<evidence type="ECO:0000313" key="3">
    <source>
        <dbReference type="Proteomes" id="UP000238479"/>
    </source>
</evidence>
<protein>
    <submittedName>
        <fullName evidence="2">Uncharacterized protein</fullName>
    </submittedName>
</protein>
<proteinExistence type="predicted"/>
<reference evidence="2 3" key="1">
    <citation type="journal article" date="2018" name="Nat. Genet.">
        <title>The Rosa genome provides new insights in the design of modern roses.</title>
        <authorList>
            <person name="Bendahmane M."/>
        </authorList>
    </citation>
    <scope>NUCLEOTIDE SEQUENCE [LARGE SCALE GENOMIC DNA]</scope>
    <source>
        <strain evidence="3">cv. Old Blush</strain>
    </source>
</reference>
<evidence type="ECO:0000313" key="2">
    <source>
        <dbReference type="EMBL" id="PRQ25578.1"/>
    </source>
</evidence>
<feature type="region of interest" description="Disordered" evidence="1">
    <location>
        <begin position="43"/>
        <end position="63"/>
    </location>
</feature>
<organism evidence="2 3">
    <name type="scientific">Rosa chinensis</name>
    <name type="common">China rose</name>
    <dbReference type="NCBI Taxonomy" id="74649"/>
    <lineage>
        <taxon>Eukaryota</taxon>
        <taxon>Viridiplantae</taxon>
        <taxon>Streptophyta</taxon>
        <taxon>Embryophyta</taxon>
        <taxon>Tracheophyta</taxon>
        <taxon>Spermatophyta</taxon>
        <taxon>Magnoliopsida</taxon>
        <taxon>eudicotyledons</taxon>
        <taxon>Gunneridae</taxon>
        <taxon>Pentapetalae</taxon>
        <taxon>rosids</taxon>
        <taxon>fabids</taxon>
        <taxon>Rosales</taxon>
        <taxon>Rosaceae</taxon>
        <taxon>Rosoideae</taxon>
        <taxon>Rosoideae incertae sedis</taxon>
        <taxon>Rosa</taxon>
    </lineage>
</organism>
<gene>
    <name evidence="2" type="ORF">RchiOBHm_Chr6g0285171</name>
</gene>
<sequence>MQSDRESNCQVWLIWFVFESWSSILDSSFMMENEASCLQSYSIHQRRKIPESSEEKKIPESSA</sequence>
<dbReference type="EMBL" id="PDCK01000044">
    <property type="protein sequence ID" value="PRQ25578.1"/>
    <property type="molecule type" value="Genomic_DNA"/>
</dbReference>
<name>A0A2P6PUG6_ROSCH</name>
<evidence type="ECO:0000256" key="1">
    <source>
        <dbReference type="SAM" id="MobiDB-lite"/>
    </source>
</evidence>
<keyword evidence="3" id="KW-1185">Reference proteome</keyword>
<feature type="compositionally biased region" description="Basic and acidic residues" evidence="1">
    <location>
        <begin position="48"/>
        <end position="63"/>
    </location>
</feature>
<dbReference type="Proteomes" id="UP000238479">
    <property type="component" value="Chromosome 6"/>
</dbReference>
<dbReference type="Gramene" id="PRQ25578">
    <property type="protein sequence ID" value="PRQ25578"/>
    <property type="gene ID" value="RchiOBHm_Chr6g0285171"/>
</dbReference>
<dbReference type="AlphaFoldDB" id="A0A2P6PUG6"/>